<feature type="compositionally biased region" description="Low complexity" evidence="4">
    <location>
        <begin position="310"/>
        <end position="320"/>
    </location>
</feature>
<dbReference type="EMBL" id="NAJM01000063">
    <property type="protein sequence ID" value="RVX66360.1"/>
    <property type="molecule type" value="Genomic_DNA"/>
</dbReference>
<sequence length="537" mass="58671">MALGKKYAGLPDLDAAPEVYETPDLADDVSTAQTTTLRTLSSDGSDASDDDQGERVSNRQNLDRRPLDREQARRRFAGSRVDARNVDFSDHIGGTRGSYRTRSSRRRRRARRADIEGEDIVESSDSEEEETVSRKIARLRREAEEVRLELDRLEAGKQKDAEGEFVDSLEQQQQQQTPTVDTYLERDQVQELSRLLDGLSSKSGSGGRKSTEDRFLSRLNDTSTSIKPESTKQPDSGLSPLQSDADSKSSAMSAVAALADRLTSLESALGVSTSSPDSPATSILSTLERLSTQINTIHTTLNPKDGNGATTNTTTSTPTTYDPAFLESISAKLRTLTRESAELDQSRRKARDTLDELREKRAGLLISASIQHGMQPRRGYGGAGSGAGGGGTSGDDDKNRDRGQETIGELNRPDAESQALTSKLFLEDQSARITALYQTLPSIQRLQPLLPVVLERLRALNVVHVGAAEAKNSLDELEKRQAELKAEVAQWREAVVGVESGIKDLEDTMRDNVKVVGGMVANLEERMGDLDKGANVR</sequence>
<feature type="region of interest" description="Disordered" evidence="4">
    <location>
        <begin position="195"/>
        <end position="247"/>
    </location>
</feature>
<gene>
    <name evidence="5" type="ORF">B0A52_09968</name>
</gene>
<evidence type="ECO:0000256" key="1">
    <source>
        <dbReference type="ARBA" id="ARBA00004496"/>
    </source>
</evidence>
<feature type="compositionally biased region" description="Polar residues" evidence="4">
    <location>
        <begin position="30"/>
        <end position="40"/>
    </location>
</feature>
<evidence type="ECO:0000256" key="3">
    <source>
        <dbReference type="SAM" id="Coils"/>
    </source>
</evidence>
<feature type="compositionally biased region" description="Acidic residues" evidence="4">
    <location>
        <begin position="116"/>
        <end position="130"/>
    </location>
</feature>
<feature type="coiled-coil region" evidence="3">
    <location>
        <begin position="326"/>
        <end position="360"/>
    </location>
</feature>
<keyword evidence="3" id="KW-0175">Coiled coil</keyword>
<feature type="compositionally biased region" description="Polar residues" evidence="4">
    <location>
        <begin position="219"/>
        <end position="242"/>
    </location>
</feature>
<reference evidence="5 6" key="1">
    <citation type="submission" date="2017-03" db="EMBL/GenBank/DDBJ databases">
        <title>Genomes of endolithic fungi from Antarctica.</title>
        <authorList>
            <person name="Coleine C."/>
            <person name="Masonjones S."/>
            <person name="Stajich J.E."/>
        </authorList>
    </citation>
    <scope>NUCLEOTIDE SEQUENCE [LARGE SCALE GENOMIC DNA]</scope>
    <source>
        <strain evidence="5 6">CCFEE 6314</strain>
    </source>
</reference>
<comment type="subcellular location">
    <subcellularLocation>
        <location evidence="1">Cytoplasm</location>
    </subcellularLocation>
</comment>
<evidence type="ECO:0000313" key="6">
    <source>
        <dbReference type="Proteomes" id="UP000288859"/>
    </source>
</evidence>
<feature type="region of interest" description="Disordered" evidence="4">
    <location>
        <begin position="367"/>
        <end position="415"/>
    </location>
</feature>
<dbReference type="InterPro" id="IPR028133">
    <property type="entry name" value="Dynamitin"/>
</dbReference>
<dbReference type="GO" id="GO:0005869">
    <property type="term" value="C:dynactin complex"/>
    <property type="evidence" value="ECO:0007669"/>
    <property type="project" value="InterPro"/>
</dbReference>
<evidence type="ECO:0000256" key="4">
    <source>
        <dbReference type="SAM" id="MobiDB-lite"/>
    </source>
</evidence>
<feature type="compositionally biased region" description="Basic and acidic residues" evidence="4">
    <location>
        <begin position="395"/>
        <end position="404"/>
    </location>
</feature>
<feature type="compositionally biased region" description="Basic and acidic residues" evidence="4">
    <location>
        <begin position="81"/>
        <end position="90"/>
    </location>
</feature>
<protein>
    <recommendedName>
        <fullName evidence="7">Dynactin subunit 2</fullName>
    </recommendedName>
</protein>
<evidence type="ECO:0000256" key="2">
    <source>
        <dbReference type="ARBA" id="ARBA00022490"/>
    </source>
</evidence>
<feature type="region of interest" description="Disordered" evidence="4">
    <location>
        <begin position="149"/>
        <end position="182"/>
    </location>
</feature>
<dbReference type="VEuPathDB" id="FungiDB:PV10_07761"/>
<dbReference type="Proteomes" id="UP000288859">
    <property type="component" value="Unassembled WGS sequence"/>
</dbReference>
<evidence type="ECO:0000313" key="5">
    <source>
        <dbReference type="EMBL" id="RVX66360.1"/>
    </source>
</evidence>
<feature type="region of interest" description="Disordered" evidence="4">
    <location>
        <begin position="299"/>
        <end position="322"/>
    </location>
</feature>
<proteinExistence type="predicted"/>
<feature type="compositionally biased region" description="Basic and acidic residues" evidence="4">
    <location>
        <begin position="149"/>
        <end position="162"/>
    </location>
</feature>
<feature type="coiled-coil region" evidence="3">
    <location>
        <begin position="467"/>
        <end position="494"/>
    </location>
</feature>
<feature type="compositionally biased region" description="Gly residues" evidence="4">
    <location>
        <begin position="379"/>
        <end position="393"/>
    </location>
</feature>
<feature type="compositionally biased region" description="Basic and acidic residues" evidence="4">
    <location>
        <begin position="53"/>
        <end position="73"/>
    </location>
</feature>
<dbReference type="AlphaFoldDB" id="A0A438MRX0"/>
<accession>A0A438MRX0</accession>
<dbReference type="GO" id="GO:0005737">
    <property type="term" value="C:cytoplasm"/>
    <property type="evidence" value="ECO:0007669"/>
    <property type="project" value="UniProtKB-SubCell"/>
</dbReference>
<dbReference type="Pfam" id="PF04912">
    <property type="entry name" value="Dynamitin"/>
    <property type="match status" value="2"/>
</dbReference>
<feature type="region of interest" description="Disordered" evidence="4">
    <location>
        <begin position="24"/>
        <end position="135"/>
    </location>
</feature>
<comment type="caution">
    <text evidence="5">The sequence shown here is derived from an EMBL/GenBank/DDBJ whole genome shotgun (WGS) entry which is preliminary data.</text>
</comment>
<dbReference type="GO" id="GO:0007017">
    <property type="term" value="P:microtubule-based process"/>
    <property type="evidence" value="ECO:0007669"/>
    <property type="project" value="InterPro"/>
</dbReference>
<dbReference type="PANTHER" id="PTHR15346">
    <property type="entry name" value="DYNACTIN SUBUNIT"/>
    <property type="match status" value="1"/>
</dbReference>
<feature type="compositionally biased region" description="Basic residues" evidence="4">
    <location>
        <begin position="102"/>
        <end position="111"/>
    </location>
</feature>
<organism evidence="5 6">
    <name type="scientific">Exophiala mesophila</name>
    <name type="common">Black yeast-like fungus</name>
    <dbReference type="NCBI Taxonomy" id="212818"/>
    <lineage>
        <taxon>Eukaryota</taxon>
        <taxon>Fungi</taxon>
        <taxon>Dikarya</taxon>
        <taxon>Ascomycota</taxon>
        <taxon>Pezizomycotina</taxon>
        <taxon>Eurotiomycetes</taxon>
        <taxon>Chaetothyriomycetidae</taxon>
        <taxon>Chaetothyriales</taxon>
        <taxon>Herpotrichiellaceae</taxon>
        <taxon>Exophiala</taxon>
    </lineage>
</organism>
<keyword evidence="2" id="KW-0963">Cytoplasm</keyword>
<name>A0A438MRX0_EXOME</name>
<dbReference type="OrthoDB" id="4977at2759"/>
<evidence type="ECO:0008006" key="7">
    <source>
        <dbReference type="Google" id="ProtNLM"/>
    </source>
</evidence>